<organism evidence="9 10">
    <name type="scientific">Acrodontium crateriforme</name>
    <dbReference type="NCBI Taxonomy" id="150365"/>
    <lineage>
        <taxon>Eukaryota</taxon>
        <taxon>Fungi</taxon>
        <taxon>Dikarya</taxon>
        <taxon>Ascomycota</taxon>
        <taxon>Pezizomycotina</taxon>
        <taxon>Dothideomycetes</taxon>
        <taxon>Dothideomycetidae</taxon>
        <taxon>Mycosphaerellales</taxon>
        <taxon>Teratosphaeriaceae</taxon>
        <taxon>Acrodontium</taxon>
    </lineage>
</organism>
<sequence length="450" mass="49027">MRAFRVANALVAAGALTQGAAASIIRGVNLGGWLVTEPWMTPSLFAPTNTSDEWSLCNALGKDKCLSTLQDHWTNFYTHDDFTQIKNAGLTAVRIPLGYWAVDLLDYEPYVSGQYPHLVNAVQWANELGLKVFIDLHGAPGSQNGWEESGLVGAVAFGANKSNTDRSLNVLKNLTTEFTKEEYGGAVTNIELLNEPLLDYQPLRDFYTLGAEVVGAGNSSGINVTIHDGFFQPHSWTNYDPYNPAATSNARYVTLDTHQFWAFPPLDKLSQSELLDTICAFGEQLRKPDNGFLPTLVGEWSLSTGVTANSTSNTEQDQDKRTWFRRLFEAQNAAFTPSGEGQSSIGWYFWAWKTEYDIDAWSYRKGLADGYIPKNISDPNSLVFPILDNGCIDKNFTYEAPKIVSTTSTPSATATGSSAHATKSSSASGVYPGSGLALVSAIFFGVVALA</sequence>
<comment type="similarity">
    <text evidence="1 5">Belongs to the glycosyl hydrolase 5 (cellulase A) family.</text>
</comment>
<evidence type="ECO:0000313" key="9">
    <source>
        <dbReference type="EMBL" id="WPH03574.1"/>
    </source>
</evidence>
<name>A0AAQ3M8D0_9PEZI</name>
<keyword evidence="3 5" id="KW-0326">Glycosidase</keyword>
<evidence type="ECO:0000313" key="10">
    <source>
        <dbReference type="Proteomes" id="UP001303373"/>
    </source>
</evidence>
<evidence type="ECO:0000256" key="2">
    <source>
        <dbReference type="ARBA" id="ARBA00022801"/>
    </source>
</evidence>
<evidence type="ECO:0000256" key="6">
    <source>
        <dbReference type="SAM" id="MobiDB-lite"/>
    </source>
</evidence>
<protein>
    <recommendedName>
        <fullName evidence="8">Glycoside hydrolase family 5 domain-containing protein</fullName>
    </recommendedName>
</protein>
<feature type="region of interest" description="Disordered" evidence="6">
    <location>
        <begin position="407"/>
        <end position="426"/>
    </location>
</feature>
<dbReference type="GO" id="GO:0008422">
    <property type="term" value="F:beta-glucosidase activity"/>
    <property type="evidence" value="ECO:0007669"/>
    <property type="project" value="TreeGrafter"/>
</dbReference>
<dbReference type="GO" id="GO:0071555">
    <property type="term" value="P:cell wall organization"/>
    <property type="evidence" value="ECO:0007669"/>
    <property type="project" value="UniProtKB-KW"/>
</dbReference>
<dbReference type="GO" id="GO:0005576">
    <property type="term" value="C:extracellular region"/>
    <property type="evidence" value="ECO:0007669"/>
    <property type="project" value="TreeGrafter"/>
</dbReference>
<keyword evidence="10" id="KW-1185">Reference proteome</keyword>
<keyword evidence="2 5" id="KW-0378">Hydrolase</keyword>
<feature type="signal peptide" evidence="7">
    <location>
        <begin position="1"/>
        <end position="22"/>
    </location>
</feature>
<accession>A0AAQ3M8D0</accession>
<evidence type="ECO:0000259" key="8">
    <source>
        <dbReference type="Pfam" id="PF00150"/>
    </source>
</evidence>
<dbReference type="EMBL" id="CP138590">
    <property type="protein sequence ID" value="WPH03574.1"/>
    <property type="molecule type" value="Genomic_DNA"/>
</dbReference>
<evidence type="ECO:0000256" key="5">
    <source>
        <dbReference type="RuleBase" id="RU361153"/>
    </source>
</evidence>
<reference evidence="9 10" key="1">
    <citation type="submission" date="2023-11" db="EMBL/GenBank/DDBJ databases">
        <title>An acidophilic fungus is an integral part of prey digestion in a carnivorous sundew plant.</title>
        <authorList>
            <person name="Tsai I.J."/>
        </authorList>
    </citation>
    <scope>NUCLEOTIDE SEQUENCE [LARGE SCALE GENOMIC DNA]</scope>
    <source>
        <strain evidence="9">169a</strain>
    </source>
</reference>
<dbReference type="GO" id="GO:0009251">
    <property type="term" value="P:glucan catabolic process"/>
    <property type="evidence" value="ECO:0007669"/>
    <property type="project" value="TreeGrafter"/>
</dbReference>
<evidence type="ECO:0000256" key="3">
    <source>
        <dbReference type="ARBA" id="ARBA00023295"/>
    </source>
</evidence>
<dbReference type="PANTHER" id="PTHR31297:SF42">
    <property type="entry name" value="GLYCOSIDE HYDROLASE FAMILY 5 DOMAIN-CONTAINING PROTEIN"/>
    <property type="match status" value="1"/>
</dbReference>
<keyword evidence="4" id="KW-0961">Cell wall biogenesis/degradation</keyword>
<gene>
    <name evidence="9" type="ORF">R9X50_00645600</name>
</gene>
<feature type="domain" description="Glycoside hydrolase family 5" evidence="8">
    <location>
        <begin position="61"/>
        <end position="353"/>
    </location>
</feature>
<dbReference type="PANTHER" id="PTHR31297">
    <property type="entry name" value="GLUCAN ENDO-1,6-BETA-GLUCOSIDASE B"/>
    <property type="match status" value="1"/>
</dbReference>
<dbReference type="Gene3D" id="3.20.20.80">
    <property type="entry name" value="Glycosidases"/>
    <property type="match status" value="1"/>
</dbReference>
<evidence type="ECO:0000256" key="4">
    <source>
        <dbReference type="ARBA" id="ARBA00023316"/>
    </source>
</evidence>
<dbReference type="InterPro" id="IPR050386">
    <property type="entry name" value="Glycosyl_hydrolase_5"/>
</dbReference>
<feature type="chain" id="PRO_5042915386" description="Glycoside hydrolase family 5 domain-containing protein" evidence="7">
    <location>
        <begin position="23"/>
        <end position="450"/>
    </location>
</feature>
<keyword evidence="7" id="KW-0732">Signal</keyword>
<dbReference type="Pfam" id="PF00150">
    <property type="entry name" value="Cellulase"/>
    <property type="match status" value="1"/>
</dbReference>
<proteinExistence type="inferred from homology"/>
<dbReference type="InterPro" id="IPR001547">
    <property type="entry name" value="Glyco_hydro_5"/>
</dbReference>
<dbReference type="AlphaFoldDB" id="A0AAQ3M8D0"/>
<dbReference type="Proteomes" id="UP001303373">
    <property type="component" value="Chromosome 11"/>
</dbReference>
<dbReference type="GO" id="GO:0009986">
    <property type="term" value="C:cell surface"/>
    <property type="evidence" value="ECO:0007669"/>
    <property type="project" value="TreeGrafter"/>
</dbReference>
<evidence type="ECO:0000256" key="7">
    <source>
        <dbReference type="SAM" id="SignalP"/>
    </source>
</evidence>
<dbReference type="SUPFAM" id="SSF51445">
    <property type="entry name" value="(Trans)glycosidases"/>
    <property type="match status" value="1"/>
</dbReference>
<dbReference type="InterPro" id="IPR017853">
    <property type="entry name" value="GH"/>
</dbReference>
<evidence type="ECO:0000256" key="1">
    <source>
        <dbReference type="ARBA" id="ARBA00005641"/>
    </source>
</evidence>